<dbReference type="AlphaFoldDB" id="A0A383E9V3"/>
<evidence type="ECO:0000313" key="1">
    <source>
        <dbReference type="EMBL" id="SVE53626.1"/>
    </source>
</evidence>
<proteinExistence type="predicted"/>
<dbReference type="EMBL" id="UINC01224135">
    <property type="protein sequence ID" value="SVE53626.1"/>
    <property type="molecule type" value="Genomic_DNA"/>
</dbReference>
<gene>
    <name evidence="1" type="ORF">METZ01_LOCUS506480</name>
</gene>
<name>A0A383E9V3_9ZZZZ</name>
<accession>A0A383E9V3</accession>
<dbReference type="Gene3D" id="2.40.160.20">
    <property type="match status" value="1"/>
</dbReference>
<dbReference type="Pfam" id="PF09411">
    <property type="entry name" value="PagL"/>
    <property type="match status" value="1"/>
</dbReference>
<protein>
    <recommendedName>
        <fullName evidence="2">Deacylase</fullName>
    </recommendedName>
</protein>
<feature type="non-terminal residue" evidence="1">
    <location>
        <position position="1"/>
    </location>
</feature>
<dbReference type="InterPro" id="IPR018550">
    <property type="entry name" value="Lipid-A_deacylase-rel"/>
</dbReference>
<organism evidence="1">
    <name type="scientific">marine metagenome</name>
    <dbReference type="NCBI Taxonomy" id="408172"/>
    <lineage>
        <taxon>unclassified sequences</taxon>
        <taxon>metagenomes</taxon>
        <taxon>ecological metagenomes</taxon>
    </lineage>
</organism>
<evidence type="ECO:0008006" key="2">
    <source>
        <dbReference type="Google" id="ProtNLM"/>
    </source>
</evidence>
<sequence length="175" mass="19544">TLMRPLFCFVLVPNFMLAGSTAEGQEKKSDPEFLSVAFGAFDFNRQKDQGAEFRLEYRSDKKLLNLFKPFGAGAYSTSGHGFLGGGLLLDLYFGRRYVVTPSLAPHIYFGGDSDLDLGFPLQFRSQLEVAYRLDNRERIGVALSHYSNASLGDDNPGTESIMLYYSFPLDLKLGR</sequence>
<reference evidence="1" key="1">
    <citation type="submission" date="2018-05" db="EMBL/GenBank/DDBJ databases">
        <authorList>
            <person name="Lanie J.A."/>
            <person name="Ng W.-L."/>
            <person name="Kazmierczak K.M."/>
            <person name="Andrzejewski T.M."/>
            <person name="Davidsen T.M."/>
            <person name="Wayne K.J."/>
            <person name="Tettelin H."/>
            <person name="Glass J.I."/>
            <person name="Rusch D."/>
            <person name="Podicherti R."/>
            <person name="Tsui H.-C.T."/>
            <person name="Winkler M.E."/>
        </authorList>
    </citation>
    <scope>NUCLEOTIDE SEQUENCE</scope>
</reference>